<comment type="caution">
    <text evidence="2">The sequence shown here is derived from an EMBL/GenBank/DDBJ whole genome shotgun (WGS) entry which is preliminary data.</text>
</comment>
<dbReference type="PANTHER" id="PTHR38846:SF1">
    <property type="entry name" value="C3H1-TYPE DOMAIN-CONTAINING PROTEIN"/>
    <property type="match status" value="1"/>
</dbReference>
<evidence type="ECO:0000313" key="2">
    <source>
        <dbReference type="EMBL" id="KAF9443008.1"/>
    </source>
</evidence>
<protein>
    <submittedName>
        <fullName evidence="2">Uncharacterized protein</fullName>
    </submittedName>
</protein>
<name>A0A9P5X1Y2_9AGAR</name>
<dbReference type="AlphaFoldDB" id="A0A9P5X1Y2"/>
<dbReference type="EMBL" id="MU151532">
    <property type="protein sequence ID" value="KAF9443008.1"/>
    <property type="molecule type" value="Genomic_DNA"/>
</dbReference>
<sequence length="178" mass="21260">MEPLEIFFRRYAWFRYRRDESAEEQFNRLRREAKWKRSDPENDEAWEGYRTALVRQFNTSFSSDDNNIDAWHALLRHIGIYNPPETVKKCKELIRGKFINLIDLINARDNPDVIITHFPTEVELSEYTLNSGKIFPREHVEAGSLLRYLLRKIRNPNPVLRDPSQSSRGQGKKRRGRR</sequence>
<reference evidence="2" key="1">
    <citation type="submission" date="2020-11" db="EMBL/GenBank/DDBJ databases">
        <authorList>
            <consortium name="DOE Joint Genome Institute"/>
            <person name="Ahrendt S."/>
            <person name="Riley R."/>
            <person name="Andreopoulos W."/>
            <person name="Labutti K."/>
            <person name="Pangilinan J."/>
            <person name="Ruiz-Duenas F.J."/>
            <person name="Barrasa J.M."/>
            <person name="Sanchez-Garcia M."/>
            <person name="Camarero S."/>
            <person name="Miyauchi S."/>
            <person name="Serrano A."/>
            <person name="Linde D."/>
            <person name="Babiker R."/>
            <person name="Drula E."/>
            <person name="Ayuso-Fernandez I."/>
            <person name="Pacheco R."/>
            <person name="Padilla G."/>
            <person name="Ferreira P."/>
            <person name="Barriuso J."/>
            <person name="Kellner H."/>
            <person name="Castanera R."/>
            <person name="Alfaro M."/>
            <person name="Ramirez L."/>
            <person name="Pisabarro A.G."/>
            <person name="Kuo A."/>
            <person name="Tritt A."/>
            <person name="Lipzen A."/>
            <person name="He G."/>
            <person name="Yan M."/>
            <person name="Ng V."/>
            <person name="Cullen D."/>
            <person name="Martin F."/>
            <person name="Rosso M.-N."/>
            <person name="Henrissat B."/>
            <person name="Hibbett D."/>
            <person name="Martinez A.T."/>
            <person name="Grigoriev I.V."/>
        </authorList>
    </citation>
    <scope>NUCLEOTIDE SEQUENCE</scope>
    <source>
        <strain evidence="2">MF-IS2</strain>
    </source>
</reference>
<keyword evidence="3" id="KW-1185">Reference proteome</keyword>
<dbReference type="PANTHER" id="PTHR38846">
    <property type="entry name" value="C3H1-TYPE DOMAIN-CONTAINING PROTEIN"/>
    <property type="match status" value="1"/>
</dbReference>
<organism evidence="2 3">
    <name type="scientific">Macrolepiota fuliginosa MF-IS2</name>
    <dbReference type="NCBI Taxonomy" id="1400762"/>
    <lineage>
        <taxon>Eukaryota</taxon>
        <taxon>Fungi</taxon>
        <taxon>Dikarya</taxon>
        <taxon>Basidiomycota</taxon>
        <taxon>Agaricomycotina</taxon>
        <taxon>Agaricomycetes</taxon>
        <taxon>Agaricomycetidae</taxon>
        <taxon>Agaricales</taxon>
        <taxon>Agaricineae</taxon>
        <taxon>Agaricaceae</taxon>
        <taxon>Macrolepiota</taxon>
    </lineage>
</organism>
<evidence type="ECO:0000256" key="1">
    <source>
        <dbReference type="SAM" id="MobiDB-lite"/>
    </source>
</evidence>
<dbReference type="OrthoDB" id="6105938at2759"/>
<dbReference type="Proteomes" id="UP000807342">
    <property type="component" value="Unassembled WGS sequence"/>
</dbReference>
<evidence type="ECO:0000313" key="3">
    <source>
        <dbReference type="Proteomes" id="UP000807342"/>
    </source>
</evidence>
<feature type="region of interest" description="Disordered" evidence="1">
    <location>
        <begin position="157"/>
        <end position="178"/>
    </location>
</feature>
<gene>
    <name evidence="2" type="ORF">P691DRAFT_764677</name>
</gene>
<proteinExistence type="predicted"/>
<accession>A0A9P5X1Y2</accession>